<dbReference type="InterPro" id="IPR044946">
    <property type="entry name" value="Restrct_endonuc_typeI_TRD_sf"/>
</dbReference>
<keyword evidence="2" id="KW-0680">Restriction system</keyword>
<evidence type="ECO:0000313" key="6">
    <source>
        <dbReference type="Proteomes" id="UP000032279"/>
    </source>
</evidence>
<dbReference type="EC" id="3.1.21.3" evidence="5"/>
<evidence type="ECO:0000313" key="5">
    <source>
        <dbReference type="EMBL" id="KIS02731.1"/>
    </source>
</evidence>
<dbReference type="GO" id="GO:0003677">
    <property type="term" value="F:DNA binding"/>
    <property type="evidence" value="ECO:0007669"/>
    <property type="project" value="UniProtKB-KW"/>
</dbReference>
<dbReference type="Proteomes" id="UP000032279">
    <property type="component" value="Unassembled WGS sequence"/>
</dbReference>
<keyword evidence="6" id="KW-1185">Reference proteome</keyword>
<organism evidence="5 6">
    <name type="scientific">Paucilactobacillus wasatchensis</name>
    <dbReference type="NCBI Taxonomy" id="1335616"/>
    <lineage>
        <taxon>Bacteria</taxon>
        <taxon>Bacillati</taxon>
        <taxon>Bacillota</taxon>
        <taxon>Bacilli</taxon>
        <taxon>Lactobacillales</taxon>
        <taxon>Lactobacillaceae</taxon>
        <taxon>Paucilactobacillus</taxon>
    </lineage>
</organism>
<dbReference type="Gene3D" id="1.10.287.1120">
    <property type="entry name" value="Bipartite methylase S protein"/>
    <property type="match status" value="1"/>
</dbReference>
<evidence type="ECO:0000259" key="4">
    <source>
        <dbReference type="Pfam" id="PF01420"/>
    </source>
</evidence>
<comment type="similarity">
    <text evidence="1">Belongs to the type-I restriction system S methylase family.</text>
</comment>
<keyword evidence="3" id="KW-0238">DNA-binding</keyword>
<dbReference type="PATRIC" id="fig|1335616.4.peg.1703"/>
<evidence type="ECO:0000256" key="2">
    <source>
        <dbReference type="ARBA" id="ARBA00022747"/>
    </source>
</evidence>
<feature type="domain" description="Type I restriction modification DNA specificity" evidence="4">
    <location>
        <begin position="10"/>
        <end position="113"/>
    </location>
</feature>
<dbReference type="Gene3D" id="3.90.220.20">
    <property type="entry name" value="DNA methylase specificity domains"/>
    <property type="match status" value="1"/>
</dbReference>
<accession>A0A0D1A7M2</accession>
<protein>
    <submittedName>
        <fullName evidence="5">Type I restriction-modification system, specificity subunit S</fullName>
        <ecNumber evidence="5">3.1.21.3</ecNumber>
    </submittedName>
</protein>
<dbReference type="GO" id="GO:0009307">
    <property type="term" value="P:DNA restriction-modification system"/>
    <property type="evidence" value="ECO:0007669"/>
    <property type="project" value="UniProtKB-KW"/>
</dbReference>
<dbReference type="SUPFAM" id="SSF116734">
    <property type="entry name" value="DNA methylase specificity domain"/>
    <property type="match status" value="1"/>
</dbReference>
<keyword evidence="5" id="KW-0378">Hydrolase</keyword>
<name>A0A0D1A7M2_9LACO</name>
<proteinExistence type="inferred from homology"/>
<dbReference type="EMBL" id="AWTT01000052">
    <property type="protein sequence ID" value="KIS02731.1"/>
    <property type="molecule type" value="Genomic_DNA"/>
</dbReference>
<gene>
    <name evidence="5" type="ORF">WDC_1694</name>
</gene>
<evidence type="ECO:0000256" key="3">
    <source>
        <dbReference type="ARBA" id="ARBA00023125"/>
    </source>
</evidence>
<dbReference type="AlphaFoldDB" id="A0A0D1A7M2"/>
<reference evidence="5 6" key="1">
    <citation type="submission" date="2013-08" db="EMBL/GenBank/DDBJ databases">
        <title>Lactobacillus wasatchii sp. WDC04, a late gas producing bacteria isolated from aged chedder cheese.</title>
        <authorList>
            <person name="Oberg C.J."/>
            <person name="Culumber M."/>
            <person name="McMahon D.J."/>
            <person name="Broadbent J.R."/>
            <person name="Oberg T.S."/>
            <person name="Ortaki F."/>
        </authorList>
    </citation>
    <scope>NUCLEOTIDE SEQUENCE [LARGE SCALE GENOMIC DNA]</scope>
    <source>
        <strain evidence="5 6">WDC04</strain>
    </source>
</reference>
<dbReference type="InterPro" id="IPR000055">
    <property type="entry name" value="Restrct_endonuc_typeI_TRD"/>
</dbReference>
<comment type="caution">
    <text evidence="5">The sequence shown here is derived from an EMBL/GenBank/DDBJ whole genome shotgun (WGS) entry which is preliminary data.</text>
</comment>
<dbReference type="STRING" id="1335616.WDC_1694"/>
<sequence length="121" mass="13727">MLSVDESLSEKDAVGIGRKGTINSPQLLKAPFWTVDTLFFLTPESETSLLFIYSLCQIIPWKKFDESTGVPSLSKNTIEKIKILIPDKNEQSKIGMLFEHTNNLIAANQRQQNKPWKDHPP</sequence>
<evidence type="ECO:0000256" key="1">
    <source>
        <dbReference type="ARBA" id="ARBA00010923"/>
    </source>
</evidence>
<dbReference type="GO" id="GO:0009035">
    <property type="term" value="F:type I site-specific deoxyribonuclease activity"/>
    <property type="evidence" value="ECO:0007669"/>
    <property type="project" value="UniProtKB-EC"/>
</dbReference>
<dbReference type="Pfam" id="PF01420">
    <property type="entry name" value="Methylase_S"/>
    <property type="match status" value="1"/>
</dbReference>